<keyword evidence="2" id="KW-1185">Reference proteome</keyword>
<gene>
    <name evidence="1" type="ORF">NDK43_25090</name>
</gene>
<organism evidence="1 2">
    <name type="scientific">Neobacillus pocheonensis</name>
    <dbReference type="NCBI Taxonomy" id="363869"/>
    <lineage>
        <taxon>Bacteria</taxon>
        <taxon>Bacillati</taxon>
        <taxon>Bacillota</taxon>
        <taxon>Bacilli</taxon>
        <taxon>Bacillales</taxon>
        <taxon>Bacillaceae</taxon>
        <taxon>Neobacillus</taxon>
    </lineage>
</organism>
<evidence type="ECO:0000313" key="1">
    <source>
        <dbReference type="EMBL" id="MCM2535018.1"/>
    </source>
</evidence>
<accession>A0ABT0WFJ5</accession>
<protein>
    <submittedName>
        <fullName evidence="1">Uncharacterized protein</fullName>
    </submittedName>
</protein>
<evidence type="ECO:0000313" key="2">
    <source>
        <dbReference type="Proteomes" id="UP001523262"/>
    </source>
</evidence>
<sequence length="55" mass="6180">MSKGVKFIGTTPHNLTRAANDMALKKFAENNRRLLKAVSKIHSNITSEPQKLMNK</sequence>
<name>A0ABT0WFJ5_9BACI</name>
<reference evidence="1 2" key="1">
    <citation type="submission" date="2022-06" db="EMBL/GenBank/DDBJ databases">
        <authorList>
            <person name="Jeon C.O."/>
        </authorList>
    </citation>
    <scope>NUCLEOTIDE SEQUENCE [LARGE SCALE GENOMIC DNA]</scope>
    <source>
        <strain evidence="1 2">KCTC 13943</strain>
    </source>
</reference>
<dbReference type="Proteomes" id="UP001523262">
    <property type="component" value="Unassembled WGS sequence"/>
</dbReference>
<proteinExistence type="predicted"/>
<dbReference type="EMBL" id="JAMQCR010000002">
    <property type="protein sequence ID" value="MCM2535018.1"/>
    <property type="molecule type" value="Genomic_DNA"/>
</dbReference>
<comment type="caution">
    <text evidence="1">The sequence shown here is derived from an EMBL/GenBank/DDBJ whole genome shotgun (WGS) entry which is preliminary data.</text>
</comment>